<gene>
    <name evidence="2" type="ORF">TM35_000093250</name>
</gene>
<evidence type="ECO:0000313" key="2">
    <source>
        <dbReference type="EMBL" id="ORC90275.1"/>
    </source>
</evidence>
<organism evidence="2 3">
    <name type="scientific">Trypanosoma theileri</name>
    <dbReference type="NCBI Taxonomy" id="67003"/>
    <lineage>
        <taxon>Eukaryota</taxon>
        <taxon>Discoba</taxon>
        <taxon>Euglenozoa</taxon>
        <taxon>Kinetoplastea</taxon>
        <taxon>Metakinetoplastina</taxon>
        <taxon>Trypanosomatida</taxon>
        <taxon>Trypanosomatidae</taxon>
        <taxon>Trypanosoma</taxon>
    </lineage>
</organism>
<feature type="region of interest" description="Disordered" evidence="1">
    <location>
        <begin position="28"/>
        <end position="47"/>
    </location>
</feature>
<evidence type="ECO:0000256" key="1">
    <source>
        <dbReference type="SAM" id="MobiDB-lite"/>
    </source>
</evidence>
<protein>
    <submittedName>
        <fullName evidence="2">Uncharacterized protein</fullName>
    </submittedName>
</protein>
<dbReference type="VEuPathDB" id="TriTrypDB:TM35_000093250"/>
<dbReference type="AlphaFoldDB" id="A0A1X0P030"/>
<dbReference type="OrthoDB" id="248127at2759"/>
<feature type="compositionally biased region" description="Polar residues" evidence="1">
    <location>
        <begin position="157"/>
        <end position="170"/>
    </location>
</feature>
<feature type="region of interest" description="Disordered" evidence="1">
    <location>
        <begin position="135"/>
        <end position="218"/>
    </location>
</feature>
<evidence type="ECO:0000313" key="3">
    <source>
        <dbReference type="Proteomes" id="UP000192257"/>
    </source>
</evidence>
<reference evidence="2 3" key="1">
    <citation type="submission" date="2017-03" db="EMBL/GenBank/DDBJ databases">
        <title>An alternative strategy for trypanosome survival in the mammalian bloodstream revealed through genome and transcriptome analysis of the ubiquitous bovine parasite Trypanosoma (Megatrypanum) theileri.</title>
        <authorList>
            <person name="Kelly S."/>
            <person name="Ivens A."/>
            <person name="Mott A."/>
            <person name="O'Neill E."/>
            <person name="Emms D."/>
            <person name="Macleod O."/>
            <person name="Voorheis P."/>
            <person name="Matthews J."/>
            <person name="Matthews K."/>
            <person name="Carrington M."/>
        </authorList>
    </citation>
    <scope>NUCLEOTIDE SEQUENCE [LARGE SCALE GENOMIC DNA]</scope>
    <source>
        <strain evidence="2">Edinburgh</strain>
    </source>
</reference>
<dbReference type="RefSeq" id="XP_028884341.1">
    <property type="nucleotide sequence ID" value="XM_029024564.1"/>
</dbReference>
<comment type="caution">
    <text evidence="2">The sequence shown here is derived from an EMBL/GenBank/DDBJ whole genome shotgun (WGS) entry which is preliminary data.</text>
</comment>
<dbReference type="GeneID" id="39984344"/>
<name>A0A1X0P030_9TRYP</name>
<proteinExistence type="predicted"/>
<dbReference type="Proteomes" id="UP000192257">
    <property type="component" value="Unassembled WGS sequence"/>
</dbReference>
<keyword evidence="3" id="KW-1185">Reference proteome</keyword>
<dbReference type="EMBL" id="NBCO01000009">
    <property type="protein sequence ID" value="ORC90275.1"/>
    <property type="molecule type" value="Genomic_DNA"/>
</dbReference>
<sequence length="436" mass="46906">MGAIVGKCRDSDRPRSLSTSITLRAGSVHGVGNNSNHTAMKPSSMVPDYNARGVHLKRKTVPTAATATAAQASPTSPTIPTITRNDEIVESEVRVKKVTAPVSVPLAVPLSSCLVESKYTANSGRTISLTIDPPQEVKKQTKRAQTNEGAPAIPVTALSSDETFDLQSDGSIGFGNDGPSAFGPLQSESGMLTSKNPESSAANGKGTSNPNDNDDGAAAVKGANSLMECSFDSNIPMGDGRSKNRRRSSNSISIGTSTGAVGFKGNISPFLPFLAAHQADERSAKSFVDYITQHALFLRGSRDVTWFNVDFTRAQLRRRTREAMISFHPLEEIAYNDLDVSQTDAAEASTTNIITSAAATPNTESLGVSKSQQPPQQQQHQQRHRQRQRQEEESLSTVRSRVRPIISPGVPHQKQLAKKALEDNVIFIHSRSPKFF</sequence>
<feature type="compositionally biased region" description="Polar residues" evidence="1">
    <location>
        <begin position="186"/>
        <end position="211"/>
    </location>
</feature>
<feature type="region of interest" description="Disordered" evidence="1">
    <location>
        <begin position="231"/>
        <end position="255"/>
    </location>
</feature>
<feature type="region of interest" description="Disordered" evidence="1">
    <location>
        <begin position="363"/>
        <end position="413"/>
    </location>
</feature>
<accession>A0A1X0P030</accession>